<accession>A0A2H3JBJ3</accession>
<sequence>MSHSAHARLTYASGEAIYPLALLLAIATATDPSSTSSSYTSMMNAQPGCIIPDENKAIPTLRCNEQSDSDIWNGSERVGTHHPALPNSPSMLLRKRPTWESVLRCLRTFFALRRFHEAHAENLLDSAESRRMEWGE</sequence>
<evidence type="ECO:0000313" key="1">
    <source>
        <dbReference type="EMBL" id="PCH37183.1"/>
    </source>
</evidence>
<reference evidence="1 2" key="1">
    <citation type="journal article" date="2012" name="Science">
        <title>The Paleozoic origin of enzymatic lignin decomposition reconstructed from 31 fungal genomes.</title>
        <authorList>
            <person name="Floudas D."/>
            <person name="Binder M."/>
            <person name="Riley R."/>
            <person name="Barry K."/>
            <person name="Blanchette R.A."/>
            <person name="Henrissat B."/>
            <person name="Martinez A.T."/>
            <person name="Otillar R."/>
            <person name="Spatafora J.W."/>
            <person name="Yadav J.S."/>
            <person name="Aerts A."/>
            <person name="Benoit I."/>
            <person name="Boyd A."/>
            <person name="Carlson A."/>
            <person name="Copeland A."/>
            <person name="Coutinho P.M."/>
            <person name="de Vries R.P."/>
            <person name="Ferreira P."/>
            <person name="Findley K."/>
            <person name="Foster B."/>
            <person name="Gaskell J."/>
            <person name="Glotzer D."/>
            <person name="Gorecki P."/>
            <person name="Heitman J."/>
            <person name="Hesse C."/>
            <person name="Hori C."/>
            <person name="Igarashi K."/>
            <person name="Jurgens J.A."/>
            <person name="Kallen N."/>
            <person name="Kersten P."/>
            <person name="Kohler A."/>
            <person name="Kuees U."/>
            <person name="Kumar T.K.A."/>
            <person name="Kuo A."/>
            <person name="LaButti K."/>
            <person name="Larrondo L.F."/>
            <person name="Lindquist E."/>
            <person name="Ling A."/>
            <person name="Lombard V."/>
            <person name="Lucas S."/>
            <person name="Lundell T."/>
            <person name="Martin R."/>
            <person name="McLaughlin D.J."/>
            <person name="Morgenstern I."/>
            <person name="Morin E."/>
            <person name="Murat C."/>
            <person name="Nagy L.G."/>
            <person name="Nolan M."/>
            <person name="Ohm R.A."/>
            <person name="Patyshakuliyeva A."/>
            <person name="Rokas A."/>
            <person name="Ruiz-Duenas F.J."/>
            <person name="Sabat G."/>
            <person name="Salamov A."/>
            <person name="Samejima M."/>
            <person name="Schmutz J."/>
            <person name="Slot J.C."/>
            <person name="St John F."/>
            <person name="Stenlid J."/>
            <person name="Sun H."/>
            <person name="Sun S."/>
            <person name="Syed K."/>
            <person name="Tsang A."/>
            <person name="Wiebenga A."/>
            <person name="Young D."/>
            <person name="Pisabarro A."/>
            <person name="Eastwood D.C."/>
            <person name="Martin F."/>
            <person name="Cullen D."/>
            <person name="Grigoriev I.V."/>
            <person name="Hibbett D.S."/>
        </authorList>
    </citation>
    <scope>NUCLEOTIDE SEQUENCE [LARGE SCALE GENOMIC DNA]</scope>
    <source>
        <strain evidence="1 2">MD-104</strain>
    </source>
</reference>
<proteinExistence type="predicted"/>
<dbReference type="AlphaFoldDB" id="A0A2H3JBJ3"/>
<dbReference type="EMBL" id="KB467909">
    <property type="protein sequence ID" value="PCH37183.1"/>
    <property type="molecule type" value="Genomic_DNA"/>
</dbReference>
<organism evidence="1 2">
    <name type="scientific">Wolfiporia cocos (strain MD-104)</name>
    <name type="common">Brown rot fungus</name>
    <dbReference type="NCBI Taxonomy" id="742152"/>
    <lineage>
        <taxon>Eukaryota</taxon>
        <taxon>Fungi</taxon>
        <taxon>Dikarya</taxon>
        <taxon>Basidiomycota</taxon>
        <taxon>Agaricomycotina</taxon>
        <taxon>Agaricomycetes</taxon>
        <taxon>Polyporales</taxon>
        <taxon>Phaeolaceae</taxon>
        <taxon>Wolfiporia</taxon>
    </lineage>
</organism>
<name>A0A2H3JBJ3_WOLCO</name>
<keyword evidence="2" id="KW-1185">Reference proteome</keyword>
<evidence type="ECO:0000313" key="2">
    <source>
        <dbReference type="Proteomes" id="UP000218811"/>
    </source>
</evidence>
<dbReference type="Proteomes" id="UP000218811">
    <property type="component" value="Unassembled WGS sequence"/>
</dbReference>
<gene>
    <name evidence="1" type="ORF">WOLCODRAFT_157885</name>
</gene>
<protein>
    <submittedName>
        <fullName evidence="1">Uncharacterized protein</fullName>
    </submittedName>
</protein>